<evidence type="ECO:0000313" key="2">
    <source>
        <dbReference type="EMBL" id="KAF6819322.1"/>
    </source>
</evidence>
<dbReference type="EMBL" id="WIGN01000010">
    <property type="protein sequence ID" value="KAF6819322.1"/>
    <property type="molecule type" value="Genomic_DNA"/>
</dbReference>
<gene>
    <name evidence="2" type="ORF">CSOJ01_01379</name>
</gene>
<comment type="caution">
    <text evidence="2">The sequence shown here is derived from an EMBL/GenBank/DDBJ whole genome shotgun (WGS) entry which is preliminary data.</text>
</comment>
<dbReference type="Proteomes" id="UP000652219">
    <property type="component" value="Unassembled WGS sequence"/>
</dbReference>
<feature type="region of interest" description="Disordered" evidence="1">
    <location>
        <begin position="151"/>
        <end position="179"/>
    </location>
</feature>
<organism evidence="2 3">
    <name type="scientific">Colletotrichum sojae</name>
    <dbReference type="NCBI Taxonomy" id="2175907"/>
    <lineage>
        <taxon>Eukaryota</taxon>
        <taxon>Fungi</taxon>
        <taxon>Dikarya</taxon>
        <taxon>Ascomycota</taxon>
        <taxon>Pezizomycotina</taxon>
        <taxon>Sordariomycetes</taxon>
        <taxon>Hypocreomycetidae</taxon>
        <taxon>Glomerellales</taxon>
        <taxon>Glomerellaceae</taxon>
        <taxon>Colletotrichum</taxon>
        <taxon>Colletotrichum orchidearum species complex</taxon>
    </lineage>
</organism>
<evidence type="ECO:0000256" key="1">
    <source>
        <dbReference type="SAM" id="MobiDB-lite"/>
    </source>
</evidence>
<feature type="compositionally biased region" description="Low complexity" evidence="1">
    <location>
        <begin position="151"/>
        <end position="160"/>
    </location>
</feature>
<accession>A0A8H6JUH3</accession>
<proteinExistence type="predicted"/>
<reference evidence="2 3" key="1">
    <citation type="journal article" date="2020" name="Phytopathology">
        <title>Genome Sequence Resources of Colletotrichum truncatum, C. plurivorum, C. musicola, and C. sojae: Four Species Pathogenic to Soybean (Glycine max).</title>
        <authorList>
            <person name="Rogerio F."/>
            <person name="Boufleur T.R."/>
            <person name="Ciampi-Guillardi M."/>
            <person name="Sukno S.A."/>
            <person name="Thon M.R."/>
            <person name="Massola Junior N.S."/>
            <person name="Baroncelli R."/>
        </authorList>
    </citation>
    <scope>NUCLEOTIDE SEQUENCE [LARGE SCALE GENOMIC DNA]</scope>
    <source>
        <strain evidence="2 3">LFN0009</strain>
    </source>
</reference>
<evidence type="ECO:0000313" key="3">
    <source>
        <dbReference type="Proteomes" id="UP000652219"/>
    </source>
</evidence>
<feature type="region of interest" description="Disordered" evidence="1">
    <location>
        <begin position="1"/>
        <end position="30"/>
    </location>
</feature>
<sequence length="179" mass="19070">MTAARAQKAVEAAAFRRTTRSASASSSASVTKAVKKAVTRAKVARKTPVTAAAATSEVEEEILDSITVSTASEPSSPGSDRFSSVVDEELKPIYPGVLPVYDDISQVVRTRVVRDANGRPSIRYRRICAYKNREGKTMIAIFAPPKGAALPEEGALEAPKSPSNETGPWGDPYCDYAGH</sequence>
<protein>
    <submittedName>
        <fullName evidence="2">Uncharacterized protein</fullName>
    </submittedName>
</protein>
<keyword evidence="3" id="KW-1185">Reference proteome</keyword>
<name>A0A8H6JUH3_9PEZI</name>
<dbReference type="AlphaFoldDB" id="A0A8H6JUH3"/>